<dbReference type="Gene3D" id="3.30.1330.30">
    <property type="match status" value="1"/>
</dbReference>
<reference evidence="12" key="2">
    <citation type="submission" date="2020-11" db="EMBL/GenBank/DDBJ databases">
        <title>Whole genome sequencing of Colletotrichum sp.</title>
        <authorList>
            <person name="Li H."/>
        </authorList>
    </citation>
    <scope>NUCLEOTIDE SEQUENCE</scope>
    <source>
        <strain evidence="12">CkLH20</strain>
    </source>
</reference>
<organism evidence="12 13">
    <name type="scientific">Colletotrichum karsti</name>
    <dbReference type="NCBI Taxonomy" id="1095194"/>
    <lineage>
        <taxon>Eukaryota</taxon>
        <taxon>Fungi</taxon>
        <taxon>Dikarya</taxon>
        <taxon>Ascomycota</taxon>
        <taxon>Pezizomycotina</taxon>
        <taxon>Sordariomycetes</taxon>
        <taxon>Hypocreomycetidae</taxon>
        <taxon>Glomerellales</taxon>
        <taxon>Glomerellaceae</taxon>
        <taxon>Colletotrichum</taxon>
        <taxon>Colletotrichum boninense species complex</taxon>
    </lineage>
</organism>
<evidence type="ECO:0000256" key="8">
    <source>
        <dbReference type="ARBA" id="ARBA00023128"/>
    </source>
</evidence>
<name>A0A9P6LMZ9_9PEZI</name>
<proteinExistence type="inferred from homology"/>
<evidence type="ECO:0000256" key="3">
    <source>
        <dbReference type="ARBA" id="ARBA00022552"/>
    </source>
</evidence>
<evidence type="ECO:0000256" key="6">
    <source>
        <dbReference type="ARBA" id="ARBA00022691"/>
    </source>
</evidence>
<evidence type="ECO:0000256" key="2">
    <source>
        <dbReference type="ARBA" id="ARBA00007228"/>
    </source>
</evidence>
<evidence type="ECO:0000256" key="7">
    <source>
        <dbReference type="ARBA" id="ARBA00022946"/>
    </source>
</evidence>
<comment type="similarity">
    <text evidence="2">Belongs to the class IV-like SAM-binding methyltransferase superfamily. RNA methyltransferase TrmH family.</text>
</comment>
<keyword evidence="13" id="KW-1185">Reference proteome</keyword>
<feature type="compositionally biased region" description="Basic and acidic residues" evidence="10">
    <location>
        <begin position="106"/>
        <end position="115"/>
    </location>
</feature>
<feature type="domain" description="RNA 2-O ribose methyltransferase substrate binding" evidence="11">
    <location>
        <begin position="204"/>
        <end position="286"/>
    </location>
</feature>
<protein>
    <recommendedName>
        <fullName evidence="9">rRNA methyltransferase 1, mitochondrial</fullName>
    </recommendedName>
</protein>
<keyword evidence="4" id="KW-0489">Methyltransferase</keyword>
<feature type="region of interest" description="Disordered" evidence="10">
    <location>
        <begin position="152"/>
        <end position="185"/>
    </location>
</feature>
<evidence type="ECO:0000259" key="11">
    <source>
        <dbReference type="SMART" id="SM00967"/>
    </source>
</evidence>
<evidence type="ECO:0000256" key="5">
    <source>
        <dbReference type="ARBA" id="ARBA00022679"/>
    </source>
</evidence>
<dbReference type="GO" id="GO:0005739">
    <property type="term" value="C:mitochondrion"/>
    <property type="evidence" value="ECO:0007669"/>
    <property type="project" value="UniProtKB-SubCell"/>
</dbReference>
<feature type="region of interest" description="Disordered" evidence="10">
    <location>
        <begin position="36"/>
        <end position="126"/>
    </location>
</feature>
<dbReference type="FunFam" id="3.30.1330.30:FF:000035">
    <property type="entry name" value="TrmH family RNA methyltransferase"/>
    <property type="match status" value="1"/>
</dbReference>
<dbReference type="SUPFAM" id="SSF55315">
    <property type="entry name" value="L30e-like"/>
    <property type="match status" value="1"/>
</dbReference>
<dbReference type="Proteomes" id="UP000781932">
    <property type="component" value="Unassembled WGS sequence"/>
</dbReference>
<dbReference type="GO" id="GO:0016435">
    <property type="term" value="F:rRNA (guanine) methyltransferase activity"/>
    <property type="evidence" value="ECO:0007669"/>
    <property type="project" value="TreeGrafter"/>
</dbReference>
<dbReference type="InterPro" id="IPR013123">
    <property type="entry name" value="SpoU_subst-bd"/>
</dbReference>
<dbReference type="Pfam" id="PF08032">
    <property type="entry name" value="SpoU_sub_bind"/>
    <property type="match status" value="1"/>
</dbReference>
<sequence length="520" mass="57002">MSLILRWSAARQQATTYRASQLCGLQGQVRNASLSAIHRGIRRSDRTGSQSDRGRRPDAKSRVTDSRGRSRNQDAPEKSDAFSDRFKGAIGGREHHFKPKKAFQKMQEREEEGGRKSRSKRFNNPEYSFGKKSLVYQLNRGELKDKVSKLLGEEGKGSQGSSSPRPGSAWRENFGTHASDADSSTNRAAEFPVAVQYTTAASQFLFGRSVVKAALKNSGRKLYTLYIYQGSNKKETRDDEWIVTMAAKKNVKINRVYEADQRLLDKMSKGRPHNGLVLEASPLPQLPLVSLGGFSNEVGGYTVSVARQSKEDVAINGTEGFIPWKAGELRPLVLLLNEILDPGNLGAILRTARFLGASAVAITERTSSTITSTVLKAAAGAAEELKIFTVEEPGSFLDLSEKAGWTSFAAVAPSPGSRQNRQWTLDTIEEFKPLQNDPCILVLGNEGTGLPDYLRRKSTHEVTIPRTDFSSSLVDSLNVSVAAGLLCSSFFRGAKPKDPLTLTERLQIDARKADGGEALF</sequence>
<reference evidence="12" key="1">
    <citation type="submission" date="2020-03" db="EMBL/GenBank/DDBJ databases">
        <authorList>
            <person name="He L."/>
        </authorList>
    </citation>
    <scope>NUCLEOTIDE SEQUENCE</scope>
    <source>
        <strain evidence="12">CkLH20</strain>
    </source>
</reference>
<dbReference type="Gene3D" id="3.40.1280.10">
    <property type="match status" value="1"/>
</dbReference>
<gene>
    <name evidence="12" type="ORF">CkaCkLH20_00065</name>
</gene>
<comment type="caution">
    <text evidence="12">The sequence shown here is derived from an EMBL/GenBank/DDBJ whole genome shotgun (WGS) entry which is preliminary data.</text>
</comment>
<dbReference type="InterPro" id="IPR047182">
    <property type="entry name" value="MRM1"/>
</dbReference>
<dbReference type="GeneID" id="62155859"/>
<dbReference type="RefSeq" id="XP_038751490.1">
    <property type="nucleotide sequence ID" value="XM_038882785.1"/>
</dbReference>
<dbReference type="SMART" id="SM00967">
    <property type="entry name" value="SpoU_sub_bind"/>
    <property type="match status" value="1"/>
</dbReference>
<dbReference type="InterPro" id="IPR029026">
    <property type="entry name" value="tRNA_m1G_MTases_N"/>
</dbReference>
<dbReference type="SUPFAM" id="SSF75217">
    <property type="entry name" value="alpha/beta knot"/>
    <property type="match status" value="1"/>
</dbReference>
<dbReference type="InterPro" id="IPR001537">
    <property type="entry name" value="SpoU_MeTrfase"/>
</dbReference>
<comment type="subcellular location">
    <subcellularLocation>
        <location evidence="1">Mitochondrion</location>
    </subcellularLocation>
</comment>
<keyword evidence="3" id="KW-0698">rRNA processing</keyword>
<dbReference type="AlphaFoldDB" id="A0A9P6LMZ9"/>
<dbReference type="InterPro" id="IPR029028">
    <property type="entry name" value="Alpha/beta_knot_MTases"/>
</dbReference>
<dbReference type="EMBL" id="JAATWM020000001">
    <property type="protein sequence ID" value="KAF9882029.1"/>
    <property type="molecule type" value="Genomic_DNA"/>
</dbReference>
<dbReference type="InterPro" id="IPR047261">
    <property type="entry name" value="MRM1_MeTrfase_dom"/>
</dbReference>
<keyword evidence="5" id="KW-0808">Transferase</keyword>
<feature type="compositionally biased region" description="Low complexity" evidence="10">
    <location>
        <begin position="159"/>
        <end position="168"/>
    </location>
</feature>
<accession>A0A9P6LMZ9</accession>
<keyword evidence="7" id="KW-0809">Transit peptide</keyword>
<evidence type="ECO:0000256" key="9">
    <source>
        <dbReference type="ARBA" id="ARBA00034881"/>
    </source>
</evidence>
<evidence type="ECO:0000256" key="4">
    <source>
        <dbReference type="ARBA" id="ARBA00022603"/>
    </source>
</evidence>
<evidence type="ECO:0000313" key="13">
    <source>
        <dbReference type="Proteomes" id="UP000781932"/>
    </source>
</evidence>
<evidence type="ECO:0000313" key="12">
    <source>
        <dbReference type="EMBL" id="KAF9882029.1"/>
    </source>
</evidence>
<keyword evidence="8" id="KW-0496">Mitochondrion</keyword>
<evidence type="ECO:0000256" key="10">
    <source>
        <dbReference type="SAM" id="MobiDB-lite"/>
    </source>
</evidence>
<dbReference type="PANTHER" id="PTHR46103">
    <property type="entry name" value="RRNA METHYLTRANSFERASE 1, MITOCHONDRIAL"/>
    <property type="match status" value="1"/>
</dbReference>
<dbReference type="PANTHER" id="PTHR46103:SF1">
    <property type="entry name" value="RRNA METHYLTRANSFERASE 1, MITOCHONDRIAL"/>
    <property type="match status" value="1"/>
</dbReference>
<dbReference type="OrthoDB" id="270651at2759"/>
<dbReference type="Pfam" id="PF00588">
    <property type="entry name" value="SpoU_methylase"/>
    <property type="match status" value="1"/>
</dbReference>
<dbReference type="InterPro" id="IPR029064">
    <property type="entry name" value="Ribosomal_eL30-like_sf"/>
</dbReference>
<evidence type="ECO:0000256" key="1">
    <source>
        <dbReference type="ARBA" id="ARBA00004173"/>
    </source>
</evidence>
<keyword evidence="6" id="KW-0949">S-adenosyl-L-methionine</keyword>
<feature type="compositionally biased region" description="Basic and acidic residues" evidence="10">
    <location>
        <begin position="42"/>
        <end position="87"/>
    </location>
</feature>
<dbReference type="GO" id="GO:0003723">
    <property type="term" value="F:RNA binding"/>
    <property type="evidence" value="ECO:0007669"/>
    <property type="project" value="InterPro"/>
</dbReference>
<dbReference type="CDD" id="cd18105">
    <property type="entry name" value="SpoU-like_MRM1"/>
    <property type="match status" value="1"/>
</dbReference>